<evidence type="ECO:0000256" key="1">
    <source>
        <dbReference type="SAM" id="MobiDB-lite"/>
    </source>
</evidence>
<dbReference type="Proteomes" id="UP000735302">
    <property type="component" value="Unassembled WGS sequence"/>
</dbReference>
<organism evidence="2 3">
    <name type="scientific">Plakobranchus ocellatus</name>
    <dbReference type="NCBI Taxonomy" id="259542"/>
    <lineage>
        <taxon>Eukaryota</taxon>
        <taxon>Metazoa</taxon>
        <taxon>Spiralia</taxon>
        <taxon>Lophotrochozoa</taxon>
        <taxon>Mollusca</taxon>
        <taxon>Gastropoda</taxon>
        <taxon>Heterobranchia</taxon>
        <taxon>Euthyneura</taxon>
        <taxon>Panpulmonata</taxon>
        <taxon>Sacoglossa</taxon>
        <taxon>Placobranchoidea</taxon>
        <taxon>Plakobranchidae</taxon>
        <taxon>Plakobranchus</taxon>
    </lineage>
</organism>
<evidence type="ECO:0000313" key="2">
    <source>
        <dbReference type="EMBL" id="GFO37057.1"/>
    </source>
</evidence>
<gene>
    <name evidence="2" type="ORF">PoB_006356200</name>
</gene>
<proteinExistence type="predicted"/>
<feature type="compositionally biased region" description="Basic and acidic residues" evidence="1">
    <location>
        <begin position="200"/>
        <end position="226"/>
    </location>
</feature>
<comment type="caution">
    <text evidence="2">The sequence shown here is derived from an EMBL/GenBank/DDBJ whole genome shotgun (WGS) entry which is preliminary data.</text>
</comment>
<keyword evidence="3" id="KW-1185">Reference proteome</keyword>
<dbReference type="EMBL" id="BLXT01007171">
    <property type="protein sequence ID" value="GFO37057.1"/>
    <property type="molecule type" value="Genomic_DNA"/>
</dbReference>
<accession>A0AAV4CYN5</accession>
<feature type="region of interest" description="Disordered" evidence="1">
    <location>
        <begin position="176"/>
        <end position="240"/>
    </location>
</feature>
<reference evidence="2 3" key="1">
    <citation type="journal article" date="2021" name="Elife">
        <title>Chloroplast acquisition without the gene transfer in kleptoplastic sea slugs, Plakobranchus ocellatus.</title>
        <authorList>
            <person name="Maeda T."/>
            <person name="Takahashi S."/>
            <person name="Yoshida T."/>
            <person name="Shimamura S."/>
            <person name="Takaki Y."/>
            <person name="Nagai Y."/>
            <person name="Toyoda A."/>
            <person name="Suzuki Y."/>
            <person name="Arimoto A."/>
            <person name="Ishii H."/>
            <person name="Satoh N."/>
            <person name="Nishiyama T."/>
            <person name="Hasebe M."/>
            <person name="Maruyama T."/>
            <person name="Minagawa J."/>
            <person name="Obokata J."/>
            <person name="Shigenobu S."/>
        </authorList>
    </citation>
    <scope>NUCLEOTIDE SEQUENCE [LARGE SCALE GENOMIC DNA]</scope>
</reference>
<dbReference type="AlphaFoldDB" id="A0AAV4CYN5"/>
<feature type="region of interest" description="Disordered" evidence="1">
    <location>
        <begin position="455"/>
        <end position="476"/>
    </location>
</feature>
<sequence>MKAEDIDASDINSETEKLQSSPFLLSSNSEPMDIDLKLLKAIKQDPHDAELCQSDSLSNITSEPACLESWTLGSLKLELEEVDIESLDLRPQDGLCQSENGDASSEQELSSSLNILQSGIKPKRITAGNHRGLAQNLGIRNGCVSSASRKPKTDWRQKTRETNPEKYAAYLEKQKAWNRQSRQRKKENWLNGPRTSAMVMERERQRAMDRQRQERYRERRKAENPHRSQKAGAGDAVVRKSVKAMTPAEYREHRRMLVQRCRSKMSAQEKAAVREKDRLYRQNRRLLQEKEACTQEKRQEKDKKRLKEKRVKDRRESPATFDVHLEEQEDFGHKVKQEKNEEEHRETDRRKRTRESSPKKYALHLESEKQEVFSHQVKQEKNDKEQRETDWRKRIRETNPEKYAAHLEKQKAWNRQSRQRKKENWLNGPRTSTMVMERERQQAMARQRQERYRERRLAESTGNSHRSQRAAARDAVVRKSVKAMTPAEYREHRRMLVQRCRSKMSEQQKAAVREKDRLYRQNRKLSGKKNHACAVQDADGRLVLVTLNKWEIQACMTPVNQDTNLIYCASLCLLLKSIEAFHPGYAELCRGESSSWSPQECKIPNLLSFLIFEHLVTTGKFEGKRSRGRQKEKIMDGLATWLGKGKVSDTLAAVKDRDLWRDMIANAYKQGT</sequence>
<evidence type="ECO:0000313" key="3">
    <source>
        <dbReference type="Proteomes" id="UP000735302"/>
    </source>
</evidence>
<feature type="region of interest" description="Disordered" evidence="1">
    <location>
        <begin position="1"/>
        <end position="29"/>
    </location>
</feature>
<feature type="compositionally biased region" description="Polar residues" evidence="1">
    <location>
        <begin position="18"/>
        <end position="29"/>
    </location>
</feature>
<name>A0AAV4CYN5_9GAST</name>
<protein>
    <submittedName>
        <fullName evidence="2">Uncharacterized protein</fullName>
    </submittedName>
</protein>
<feature type="region of interest" description="Disordered" evidence="1">
    <location>
        <begin position="290"/>
        <end position="390"/>
    </location>
</feature>